<evidence type="ECO:0000256" key="7">
    <source>
        <dbReference type="SAM" id="Coils"/>
    </source>
</evidence>
<dbReference type="CDD" id="cd00082">
    <property type="entry name" value="HisKA"/>
    <property type="match status" value="1"/>
</dbReference>
<evidence type="ECO:0000256" key="4">
    <source>
        <dbReference type="ARBA" id="ARBA00022679"/>
    </source>
</evidence>
<evidence type="ECO:0000256" key="2">
    <source>
        <dbReference type="ARBA" id="ARBA00012438"/>
    </source>
</evidence>
<keyword evidence="7" id="KW-0175">Coiled coil</keyword>
<dbReference type="PANTHER" id="PTHR43711:SF28">
    <property type="entry name" value="SENSOR HISTIDINE KINASE YXDK"/>
    <property type="match status" value="1"/>
</dbReference>
<dbReference type="Gene3D" id="3.30.565.10">
    <property type="entry name" value="Histidine kinase-like ATPase, C-terminal domain"/>
    <property type="match status" value="1"/>
</dbReference>
<evidence type="ECO:0000256" key="6">
    <source>
        <dbReference type="ARBA" id="ARBA00023012"/>
    </source>
</evidence>
<dbReference type="EC" id="2.7.13.3" evidence="2"/>
<accession>A0ABT7XNZ2</accession>
<dbReference type="PROSITE" id="PS50109">
    <property type="entry name" value="HIS_KIN"/>
    <property type="match status" value="1"/>
</dbReference>
<dbReference type="Pfam" id="PF02518">
    <property type="entry name" value="HATPase_c"/>
    <property type="match status" value="1"/>
</dbReference>
<dbReference type="SUPFAM" id="SSF55874">
    <property type="entry name" value="ATPase domain of HSP90 chaperone/DNA topoisomerase II/histidine kinase"/>
    <property type="match status" value="1"/>
</dbReference>
<proteinExistence type="predicted"/>
<keyword evidence="6" id="KW-0902">Two-component regulatory system</keyword>
<dbReference type="InterPro" id="IPR036097">
    <property type="entry name" value="HisK_dim/P_sf"/>
</dbReference>
<dbReference type="PRINTS" id="PR00344">
    <property type="entry name" value="BCTRLSENSOR"/>
</dbReference>
<feature type="coiled-coil region" evidence="7">
    <location>
        <begin position="25"/>
        <end position="52"/>
    </location>
</feature>
<dbReference type="Gene3D" id="1.10.287.130">
    <property type="match status" value="1"/>
</dbReference>
<evidence type="ECO:0000256" key="5">
    <source>
        <dbReference type="ARBA" id="ARBA00022777"/>
    </source>
</evidence>
<dbReference type="PANTHER" id="PTHR43711">
    <property type="entry name" value="TWO-COMPONENT HISTIDINE KINASE"/>
    <property type="match status" value="1"/>
</dbReference>
<evidence type="ECO:0000259" key="8">
    <source>
        <dbReference type="PROSITE" id="PS50109"/>
    </source>
</evidence>
<keyword evidence="10" id="KW-1185">Reference proteome</keyword>
<evidence type="ECO:0000313" key="10">
    <source>
        <dbReference type="Proteomes" id="UP001168540"/>
    </source>
</evidence>
<keyword evidence="3" id="KW-0597">Phosphoprotein</keyword>
<dbReference type="EMBL" id="JAUEDK010000018">
    <property type="protein sequence ID" value="MDN0075513.1"/>
    <property type="molecule type" value="Genomic_DNA"/>
</dbReference>
<protein>
    <recommendedName>
        <fullName evidence="2">histidine kinase</fullName>
        <ecNumber evidence="2">2.7.13.3</ecNumber>
    </recommendedName>
</protein>
<dbReference type="InterPro" id="IPR003661">
    <property type="entry name" value="HisK_dim/P_dom"/>
</dbReference>
<evidence type="ECO:0000313" key="9">
    <source>
        <dbReference type="EMBL" id="MDN0075513.1"/>
    </source>
</evidence>
<evidence type="ECO:0000256" key="3">
    <source>
        <dbReference type="ARBA" id="ARBA00022553"/>
    </source>
</evidence>
<organism evidence="9 10">
    <name type="scientific">Crenobacter oryzisoli</name>
    <dbReference type="NCBI Taxonomy" id="3056844"/>
    <lineage>
        <taxon>Bacteria</taxon>
        <taxon>Pseudomonadati</taxon>
        <taxon>Pseudomonadota</taxon>
        <taxon>Betaproteobacteria</taxon>
        <taxon>Neisseriales</taxon>
        <taxon>Neisseriaceae</taxon>
        <taxon>Crenobacter</taxon>
    </lineage>
</organism>
<dbReference type="InterPro" id="IPR036890">
    <property type="entry name" value="HATPase_C_sf"/>
</dbReference>
<reference evidence="9" key="1">
    <citation type="submission" date="2023-06" db="EMBL/GenBank/DDBJ databases">
        <authorList>
            <person name="Zhang S."/>
        </authorList>
    </citation>
    <scope>NUCLEOTIDE SEQUENCE</scope>
    <source>
        <strain evidence="9">SG2303</strain>
    </source>
</reference>
<dbReference type="SMART" id="SM00387">
    <property type="entry name" value="HATPase_c"/>
    <property type="match status" value="1"/>
</dbReference>
<dbReference type="SUPFAM" id="SSF47384">
    <property type="entry name" value="Homodimeric domain of signal transducing histidine kinase"/>
    <property type="match status" value="1"/>
</dbReference>
<comment type="catalytic activity">
    <reaction evidence="1">
        <text>ATP + protein L-histidine = ADP + protein N-phospho-L-histidine.</text>
        <dbReference type="EC" id="2.7.13.3"/>
    </reaction>
</comment>
<dbReference type="CDD" id="cd00075">
    <property type="entry name" value="HATPase"/>
    <property type="match status" value="1"/>
</dbReference>
<dbReference type="InterPro" id="IPR003594">
    <property type="entry name" value="HATPase_dom"/>
</dbReference>
<dbReference type="InterPro" id="IPR035965">
    <property type="entry name" value="PAS-like_dom_sf"/>
</dbReference>
<keyword evidence="5 9" id="KW-0418">Kinase</keyword>
<dbReference type="InterPro" id="IPR050736">
    <property type="entry name" value="Sensor_HK_Regulatory"/>
</dbReference>
<feature type="domain" description="Histidine kinase" evidence="8">
    <location>
        <begin position="173"/>
        <end position="379"/>
    </location>
</feature>
<dbReference type="SUPFAM" id="SSF55785">
    <property type="entry name" value="PYP-like sensor domain (PAS domain)"/>
    <property type="match status" value="1"/>
</dbReference>
<dbReference type="SMART" id="SM00388">
    <property type="entry name" value="HisKA"/>
    <property type="match status" value="1"/>
</dbReference>
<dbReference type="Pfam" id="PF00512">
    <property type="entry name" value="HisKA"/>
    <property type="match status" value="1"/>
</dbReference>
<dbReference type="InterPro" id="IPR005467">
    <property type="entry name" value="His_kinase_dom"/>
</dbReference>
<evidence type="ECO:0000256" key="1">
    <source>
        <dbReference type="ARBA" id="ARBA00000085"/>
    </source>
</evidence>
<name>A0ABT7XNZ2_9NEIS</name>
<dbReference type="GO" id="GO:0016301">
    <property type="term" value="F:kinase activity"/>
    <property type="evidence" value="ECO:0007669"/>
    <property type="project" value="UniProtKB-KW"/>
</dbReference>
<dbReference type="Proteomes" id="UP001168540">
    <property type="component" value="Unassembled WGS sequence"/>
</dbReference>
<keyword evidence="4" id="KW-0808">Transferase</keyword>
<dbReference type="InterPro" id="IPR004358">
    <property type="entry name" value="Sig_transdc_His_kin-like_C"/>
</dbReference>
<gene>
    <name evidence="9" type="ORF">QU481_11480</name>
</gene>
<sequence>MREHQQLTAAFAQFNTVSGQLIEAYHLLEQQAVQLNQQLEAANQRLRVQGAENAALAERLGQLLAALPGGVVELDAGGVVRRENPAASTLFGRPLVGLHWGAVLADCEAGSLEHNYRLQLNGQPGARVMLQYQDLPELGGRIVLVHDVTRQFELTAELAHQQKLAAMGSMAASLAHQLRTPLSAAMLYTANLREGGLAPEARARFVDKSVDRLRALEGLIHNMLDFVRGQVTQRERLVAGQLTEDALQALPPSAQGVELRGVSELGETAQILGDRKAVGGALSNLLDNALQHSPPGGVVELSVHQAGDEVVWQVADQGPGLPDGVLEQVFEPFFTRRPGGTGLGLAIVKKVAEELGGRVSCRNRPQGGALFELALPLADEARPGAAS</sequence>
<comment type="caution">
    <text evidence="9">The sequence shown here is derived from an EMBL/GenBank/DDBJ whole genome shotgun (WGS) entry which is preliminary data.</text>
</comment>
<dbReference type="RefSeq" id="WP_289830137.1">
    <property type="nucleotide sequence ID" value="NZ_JAUEDK010000018.1"/>
</dbReference>